<feature type="transmembrane region" description="Helical" evidence="4">
    <location>
        <begin position="148"/>
        <end position="171"/>
    </location>
</feature>
<organism evidence="6 7">
    <name type="scientific">Chitinibacter fontanus</name>
    <dbReference type="NCBI Taxonomy" id="1737446"/>
    <lineage>
        <taxon>Bacteria</taxon>
        <taxon>Pseudomonadati</taxon>
        <taxon>Pseudomonadota</taxon>
        <taxon>Betaproteobacteria</taxon>
        <taxon>Neisseriales</taxon>
        <taxon>Chitinibacteraceae</taxon>
        <taxon>Chitinibacter</taxon>
    </lineage>
</organism>
<keyword evidence="3 4" id="KW-0472">Membrane</keyword>
<evidence type="ECO:0000256" key="4">
    <source>
        <dbReference type="SAM" id="Phobius"/>
    </source>
</evidence>
<feature type="transmembrane region" description="Helical" evidence="4">
    <location>
        <begin position="177"/>
        <end position="199"/>
    </location>
</feature>
<dbReference type="PANTHER" id="PTHR43129:SF1">
    <property type="entry name" value="FOSMIDOMYCIN RESISTANCE PROTEIN"/>
    <property type="match status" value="1"/>
</dbReference>
<dbReference type="PANTHER" id="PTHR43129">
    <property type="entry name" value="FOSMIDOMYCIN RESISTANCE PROTEIN"/>
    <property type="match status" value="1"/>
</dbReference>
<keyword evidence="2 4" id="KW-1133">Transmembrane helix</keyword>
<dbReference type="GO" id="GO:0005886">
    <property type="term" value="C:plasma membrane"/>
    <property type="evidence" value="ECO:0007669"/>
    <property type="project" value="TreeGrafter"/>
</dbReference>
<dbReference type="CDD" id="cd17478">
    <property type="entry name" value="MFS_FsR"/>
    <property type="match status" value="1"/>
</dbReference>
<dbReference type="InterPro" id="IPR011701">
    <property type="entry name" value="MFS"/>
</dbReference>
<evidence type="ECO:0000256" key="2">
    <source>
        <dbReference type="ARBA" id="ARBA00022989"/>
    </source>
</evidence>
<feature type="domain" description="Major facilitator superfamily (MFS) profile" evidence="5">
    <location>
        <begin position="22"/>
        <end position="399"/>
    </location>
</feature>
<proteinExistence type="predicted"/>
<name>A0A7D5V9V3_9NEIS</name>
<protein>
    <submittedName>
        <fullName evidence="6">MFS transporter</fullName>
    </submittedName>
</protein>
<feature type="transmembrane region" description="Helical" evidence="4">
    <location>
        <begin position="58"/>
        <end position="76"/>
    </location>
</feature>
<keyword evidence="7" id="KW-1185">Reference proteome</keyword>
<dbReference type="PROSITE" id="PS50850">
    <property type="entry name" value="MFS"/>
    <property type="match status" value="1"/>
</dbReference>
<evidence type="ECO:0000256" key="3">
    <source>
        <dbReference type="ARBA" id="ARBA00023136"/>
    </source>
</evidence>
<feature type="transmembrane region" description="Helical" evidence="4">
    <location>
        <begin position="377"/>
        <end position="394"/>
    </location>
</feature>
<accession>A0A7D5V9V3</accession>
<evidence type="ECO:0000259" key="5">
    <source>
        <dbReference type="PROSITE" id="PS50850"/>
    </source>
</evidence>
<evidence type="ECO:0000313" key="6">
    <source>
        <dbReference type="EMBL" id="QLI81574.1"/>
    </source>
</evidence>
<dbReference type="EMBL" id="CP058952">
    <property type="protein sequence ID" value="QLI81574.1"/>
    <property type="molecule type" value="Genomic_DNA"/>
</dbReference>
<feature type="transmembrane region" description="Helical" evidence="4">
    <location>
        <begin position="220"/>
        <end position="240"/>
    </location>
</feature>
<dbReference type="Gene3D" id="1.20.1250.20">
    <property type="entry name" value="MFS general substrate transporter like domains"/>
    <property type="match status" value="2"/>
</dbReference>
<reference evidence="6 7" key="1">
    <citation type="journal article" date="2016" name="Int. J. Syst. Evol. Microbiol.">
        <title>Chitinibacter fontanus sp. nov., isolated from a spring.</title>
        <authorList>
            <person name="Sheu S.Y."/>
            <person name="Li Y.S."/>
            <person name="Young C.C."/>
            <person name="Chen W.M."/>
        </authorList>
    </citation>
    <scope>NUCLEOTIDE SEQUENCE [LARGE SCALE GENOMIC DNA]</scope>
    <source>
        <strain evidence="6 7">STM-7</strain>
    </source>
</reference>
<evidence type="ECO:0000256" key="1">
    <source>
        <dbReference type="ARBA" id="ARBA00022692"/>
    </source>
</evidence>
<feature type="transmembrane region" description="Helical" evidence="4">
    <location>
        <begin position="109"/>
        <end position="127"/>
    </location>
</feature>
<dbReference type="Pfam" id="PF07690">
    <property type="entry name" value="MFS_1"/>
    <property type="match status" value="1"/>
</dbReference>
<dbReference type="KEGG" id="cfon:HZU75_08540"/>
<feature type="transmembrane region" description="Helical" evidence="4">
    <location>
        <begin position="88"/>
        <end position="103"/>
    </location>
</feature>
<dbReference type="SUPFAM" id="SSF103473">
    <property type="entry name" value="MFS general substrate transporter"/>
    <property type="match status" value="1"/>
</dbReference>
<dbReference type="InterPro" id="IPR036259">
    <property type="entry name" value="MFS_trans_sf"/>
</dbReference>
<dbReference type="Proteomes" id="UP000510822">
    <property type="component" value="Chromosome"/>
</dbReference>
<gene>
    <name evidence="6" type="ORF">HZU75_08540</name>
</gene>
<sequence>MSTAATVRAAVSDAAQRTQYRVLAAISCAHFLNDMMQSLILALYPLLKGTYHLSFTQLGLLTLTYQLAASILQPLVGQFTDRRPQQHALVLGMGFTLSGLLLLSQANTFPLLLLAAALVGTGSSIFHPEASRIARLASGGQHGLAQSLFQVGGNAGSACGPLLAALIVIPLGQASLAWFSVAALVAMGVLRWISQWFANQQPRSSHKSSHHSAPFSRPKTMWVMAVLLTLLMTKFVYMASFQSYYTFYLIERFALAPQQAQLLLFVFLFAVALGTLLGGPIGDRIGRKAVIWFSILGAAPFAMLLPYVGLMGTVALSFIVGLIMSSAFSAMLVYAQDLLPGKVGTVAGLFFGLAFGIAGLGAALVGRMTDHYGIVNVYQVLAYLPLLGIVAGLLPKIKH</sequence>
<evidence type="ECO:0000313" key="7">
    <source>
        <dbReference type="Proteomes" id="UP000510822"/>
    </source>
</evidence>
<feature type="transmembrane region" description="Helical" evidence="4">
    <location>
        <begin position="289"/>
        <end position="308"/>
    </location>
</feature>
<dbReference type="AlphaFoldDB" id="A0A7D5V9V3"/>
<keyword evidence="1 4" id="KW-0812">Transmembrane</keyword>
<dbReference type="GO" id="GO:0022857">
    <property type="term" value="F:transmembrane transporter activity"/>
    <property type="evidence" value="ECO:0007669"/>
    <property type="project" value="InterPro"/>
</dbReference>
<dbReference type="InterPro" id="IPR020846">
    <property type="entry name" value="MFS_dom"/>
</dbReference>
<feature type="transmembrane region" description="Helical" evidence="4">
    <location>
        <begin position="22"/>
        <end position="46"/>
    </location>
</feature>
<feature type="transmembrane region" description="Helical" evidence="4">
    <location>
        <begin position="346"/>
        <end position="365"/>
    </location>
</feature>
<feature type="transmembrane region" description="Helical" evidence="4">
    <location>
        <begin position="260"/>
        <end position="277"/>
    </location>
</feature>
<dbReference type="RefSeq" id="WP_180305685.1">
    <property type="nucleotide sequence ID" value="NZ_CP058952.1"/>
</dbReference>